<dbReference type="SUPFAM" id="SSF52833">
    <property type="entry name" value="Thioredoxin-like"/>
    <property type="match status" value="1"/>
</dbReference>
<dbReference type="Pfam" id="PF00085">
    <property type="entry name" value="Thioredoxin"/>
    <property type="match status" value="1"/>
</dbReference>
<name>A0AB34K1S8_PRYPA</name>
<dbReference type="PRINTS" id="PR00421">
    <property type="entry name" value="THIOREDOXIN"/>
</dbReference>
<dbReference type="InterPro" id="IPR036249">
    <property type="entry name" value="Thioredoxin-like_sf"/>
</dbReference>
<evidence type="ECO:0000313" key="9">
    <source>
        <dbReference type="EMBL" id="KAL1527960.1"/>
    </source>
</evidence>
<dbReference type="PROSITE" id="PS51352">
    <property type="entry name" value="THIOREDOXIN_2"/>
    <property type="match status" value="1"/>
</dbReference>
<keyword evidence="7" id="KW-0732">Signal</keyword>
<keyword evidence="2 6" id="KW-0812">Transmembrane</keyword>
<keyword evidence="3 6" id="KW-1133">Transmembrane helix</keyword>
<dbReference type="PANTHER" id="PTHR46426">
    <property type="entry name" value="PROTEIN DISULFIDE-ISOMERASE TMX3"/>
    <property type="match status" value="1"/>
</dbReference>
<keyword evidence="4 6" id="KW-0472">Membrane</keyword>
<dbReference type="AlphaFoldDB" id="A0AB34K1S8"/>
<keyword evidence="10" id="KW-1185">Reference proteome</keyword>
<dbReference type="PANTHER" id="PTHR46426:SF1">
    <property type="entry name" value="PROTEIN DISULFIDE-ISOMERASE TMX3"/>
    <property type="match status" value="1"/>
</dbReference>
<accession>A0AB34K1S8</accession>
<feature type="transmembrane region" description="Helical" evidence="6">
    <location>
        <begin position="172"/>
        <end position="194"/>
    </location>
</feature>
<feature type="signal peptide" evidence="7">
    <location>
        <begin position="1"/>
        <end position="21"/>
    </location>
</feature>
<dbReference type="InterPro" id="IPR052250">
    <property type="entry name" value="PDI_TMX3"/>
</dbReference>
<evidence type="ECO:0000256" key="2">
    <source>
        <dbReference type="ARBA" id="ARBA00022692"/>
    </source>
</evidence>
<reference evidence="9 10" key="1">
    <citation type="journal article" date="2024" name="Science">
        <title>Giant polyketide synthase enzymes in the biosynthesis of giant marine polyether toxins.</title>
        <authorList>
            <person name="Fallon T.R."/>
            <person name="Shende V.V."/>
            <person name="Wierzbicki I.H."/>
            <person name="Pendleton A.L."/>
            <person name="Watervoot N.F."/>
            <person name="Auber R.P."/>
            <person name="Gonzalez D.J."/>
            <person name="Wisecaver J.H."/>
            <person name="Moore B.S."/>
        </authorList>
    </citation>
    <scope>NUCLEOTIDE SEQUENCE [LARGE SCALE GENOMIC DNA]</scope>
    <source>
        <strain evidence="9 10">12B1</strain>
    </source>
</reference>
<evidence type="ECO:0000256" key="5">
    <source>
        <dbReference type="ARBA" id="ARBA00045246"/>
    </source>
</evidence>
<comment type="caution">
    <text evidence="9">The sequence shown here is derived from an EMBL/GenBank/DDBJ whole genome shotgun (WGS) entry which is preliminary data.</text>
</comment>
<evidence type="ECO:0000256" key="3">
    <source>
        <dbReference type="ARBA" id="ARBA00022989"/>
    </source>
</evidence>
<evidence type="ECO:0000256" key="7">
    <source>
        <dbReference type="SAM" id="SignalP"/>
    </source>
</evidence>
<evidence type="ECO:0000256" key="4">
    <source>
        <dbReference type="ARBA" id="ARBA00023136"/>
    </source>
</evidence>
<dbReference type="PROSITE" id="PS00194">
    <property type="entry name" value="THIOREDOXIN_1"/>
    <property type="match status" value="1"/>
</dbReference>
<evidence type="ECO:0000259" key="8">
    <source>
        <dbReference type="PROSITE" id="PS51352"/>
    </source>
</evidence>
<sequence>MAARLTLLLAARAVGCHSALSEVVELDASNHAQIHRGVWLVAFYAPWCAHCKRLEPIYESVADHFHRASPRVAQVARLDATAHAGLATPFAVKGYPTILLLKDGNKVAQFKGKRDYPSLVRFVTRFVNGEPFEEAPAEAEEPKKARPPRVGGAAWLRAKLTSLLTEHDPLEAGLVMLGVAAVTGVCMLLALCMLSQPSPH</sequence>
<comment type="function">
    <text evidence="5">Probable disulfide isomerase, which participates in the folding of proteins containing disulfide bonds. May act as a dithiol oxidase. Acts as a regulator of endoplasmic reticulum-mitochondria contact sites via its ability to regulate redox signals.</text>
</comment>
<evidence type="ECO:0000256" key="1">
    <source>
        <dbReference type="ARBA" id="ARBA00004389"/>
    </source>
</evidence>
<dbReference type="EMBL" id="JBGBPQ010000002">
    <property type="protein sequence ID" value="KAL1527960.1"/>
    <property type="molecule type" value="Genomic_DNA"/>
</dbReference>
<dbReference type="GO" id="GO:0005789">
    <property type="term" value="C:endoplasmic reticulum membrane"/>
    <property type="evidence" value="ECO:0007669"/>
    <property type="project" value="UniProtKB-SubCell"/>
</dbReference>
<comment type="subcellular location">
    <subcellularLocation>
        <location evidence="1">Endoplasmic reticulum membrane</location>
        <topology evidence="1">Single-pass membrane protein</topology>
    </subcellularLocation>
</comment>
<dbReference type="Proteomes" id="UP001515480">
    <property type="component" value="Unassembled WGS sequence"/>
</dbReference>
<evidence type="ECO:0000256" key="6">
    <source>
        <dbReference type="SAM" id="Phobius"/>
    </source>
</evidence>
<feature type="chain" id="PRO_5044303741" description="Thioredoxin domain-containing protein" evidence="7">
    <location>
        <begin position="22"/>
        <end position="200"/>
    </location>
</feature>
<dbReference type="InterPro" id="IPR013766">
    <property type="entry name" value="Thioredoxin_domain"/>
</dbReference>
<dbReference type="InterPro" id="IPR017937">
    <property type="entry name" value="Thioredoxin_CS"/>
</dbReference>
<evidence type="ECO:0000313" key="10">
    <source>
        <dbReference type="Proteomes" id="UP001515480"/>
    </source>
</evidence>
<gene>
    <name evidence="9" type="ORF">AB1Y20_009331</name>
</gene>
<feature type="domain" description="Thioredoxin" evidence="8">
    <location>
        <begin position="5"/>
        <end position="128"/>
    </location>
</feature>
<proteinExistence type="predicted"/>
<protein>
    <recommendedName>
        <fullName evidence="8">Thioredoxin domain-containing protein</fullName>
    </recommendedName>
</protein>
<organism evidence="9 10">
    <name type="scientific">Prymnesium parvum</name>
    <name type="common">Toxic golden alga</name>
    <dbReference type="NCBI Taxonomy" id="97485"/>
    <lineage>
        <taxon>Eukaryota</taxon>
        <taxon>Haptista</taxon>
        <taxon>Haptophyta</taxon>
        <taxon>Prymnesiophyceae</taxon>
        <taxon>Prymnesiales</taxon>
        <taxon>Prymnesiaceae</taxon>
        <taxon>Prymnesium</taxon>
    </lineage>
</organism>
<dbReference type="Gene3D" id="3.40.30.10">
    <property type="entry name" value="Glutaredoxin"/>
    <property type="match status" value="1"/>
</dbReference>